<protein>
    <submittedName>
        <fullName evidence="2">Uncharacterized protein</fullName>
    </submittedName>
</protein>
<evidence type="ECO:0000256" key="1">
    <source>
        <dbReference type="SAM" id="MobiDB-lite"/>
    </source>
</evidence>
<organism evidence="2">
    <name type="scientific">Salmonella enterica subsp. enterica serovar Pensacola</name>
    <dbReference type="NCBI Taxonomy" id="34042"/>
    <lineage>
        <taxon>Bacteria</taxon>
        <taxon>Pseudomonadati</taxon>
        <taxon>Pseudomonadota</taxon>
        <taxon>Gammaproteobacteria</taxon>
        <taxon>Enterobacterales</taxon>
        <taxon>Enterobacteriaceae</taxon>
        <taxon>Salmonella</taxon>
    </lineage>
</organism>
<evidence type="ECO:0000313" key="2">
    <source>
        <dbReference type="EMBL" id="ECT8498625.1"/>
    </source>
</evidence>
<sequence>MRSSCPGGVGLDDWTAPAGQEPKGAIIPRPPEETGNRNRQRIITGRKKKPCTGQTKHLTGMQKIRRTTERTIRSSVIF</sequence>
<dbReference type="EMBL" id="AAKOBS010000031">
    <property type="protein sequence ID" value="ECT8498625.1"/>
    <property type="molecule type" value="Genomic_DNA"/>
</dbReference>
<dbReference type="AlphaFoldDB" id="A0A602Z662"/>
<comment type="caution">
    <text evidence="2">The sequence shown here is derived from an EMBL/GenBank/DDBJ whole genome shotgun (WGS) entry which is preliminary data.</text>
</comment>
<reference evidence="2" key="1">
    <citation type="submission" date="2018-07" db="EMBL/GenBank/DDBJ databases">
        <authorList>
            <consortium name="PulseNet: The National Subtyping Network for Foodborne Disease Surveillance"/>
            <person name="Tarr C.L."/>
            <person name="Trees E."/>
            <person name="Katz L.S."/>
            <person name="Carleton-Romer H.A."/>
            <person name="Stroika S."/>
            <person name="Kucerova Z."/>
            <person name="Roache K.F."/>
            <person name="Sabol A.L."/>
            <person name="Besser J."/>
            <person name="Gerner-Smidt P."/>
        </authorList>
    </citation>
    <scope>NUCLEOTIDE SEQUENCE [LARGE SCALE GENOMIC DNA]</scope>
    <source>
        <strain evidence="2">PNUSAS006183</strain>
    </source>
</reference>
<proteinExistence type="predicted"/>
<dbReference type="Proteomes" id="UP000839894">
    <property type="component" value="Unassembled WGS sequence"/>
</dbReference>
<feature type="region of interest" description="Disordered" evidence="1">
    <location>
        <begin position="1"/>
        <end position="78"/>
    </location>
</feature>
<feature type="compositionally biased region" description="Basic residues" evidence="1">
    <location>
        <begin position="38"/>
        <end position="50"/>
    </location>
</feature>
<name>A0A602Z662_SALET</name>
<gene>
    <name evidence="2" type="ORF">BWQ27_21220</name>
</gene>
<accession>A0A602Z662</accession>